<protein>
    <submittedName>
        <fullName evidence="4">Flagellar export chaperone FlgN</fullName>
    </submittedName>
</protein>
<dbReference type="InterPro" id="IPR036679">
    <property type="entry name" value="FlgN-like_sf"/>
</dbReference>
<comment type="function">
    <text evidence="1">Required for the efficient initiation of filament assembly.</text>
</comment>
<evidence type="ECO:0000256" key="2">
    <source>
        <dbReference type="ARBA" id="ARBA00007703"/>
    </source>
</evidence>
<evidence type="ECO:0000256" key="3">
    <source>
        <dbReference type="ARBA" id="ARBA00022795"/>
    </source>
</evidence>
<organism evidence="4 5">
    <name type="scientific">Jeongeupia naejangsanensis</name>
    <dbReference type="NCBI Taxonomy" id="613195"/>
    <lineage>
        <taxon>Bacteria</taxon>
        <taxon>Pseudomonadati</taxon>
        <taxon>Pseudomonadota</taxon>
        <taxon>Betaproteobacteria</taxon>
        <taxon>Neisseriales</taxon>
        <taxon>Chitinibacteraceae</taxon>
        <taxon>Jeongeupia</taxon>
    </lineage>
</organism>
<dbReference type="RefSeq" id="WP_203536211.1">
    <property type="nucleotide sequence ID" value="NZ_JAESND010000001.1"/>
</dbReference>
<dbReference type="Gene3D" id="1.20.58.300">
    <property type="entry name" value="FlgN-like"/>
    <property type="match status" value="1"/>
</dbReference>
<reference evidence="4 5" key="1">
    <citation type="submission" date="2021-01" db="EMBL/GenBank/DDBJ databases">
        <title>Draft Genome Sequence and Polyhydroxyalkanoate Biosynthetic Potential of Jeongeupia naejangsanensis Type Strain DSM 24253.</title>
        <authorList>
            <person name="Turrini P."/>
            <person name="Artuso I."/>
            <person name="Lugli G.A."/>
            <person name="Frangipani E."/>
            <person name="Ventura M."/>
            <person name="Visca P."/>
        </authorList>
    </citation>
    <scope>NUCLEOTIDE SEQUENCE [LARGE SCALE GENOMIC DNA]</scope>
    <source>
        <strain evidence="4 5">DSM 24253</strain>
    </source>
</reference>
<comment type="similarity">
    <text evidence="2">Belongs to the FlgN family.</text>
</comment>
<comment type="caution">
    <text evidence="4">The sequence shown here is derived from an EMBL/GenBank/DDBJ whole genome shotgun (WGS) entry which is preliminary data.</text>
</comment>
<accession>A0ABS2BFY9</accession>
<name>A0ABS2BFY9_9NEIS</name>
<dbReference type="SUPFAM" id="SSF140566">
    <property type="entry name" value="FlgN-like"/>
    <property type="match status" value="1"/>
</dbReference>
<evidence type="ECO:0000313" key="5">
    <source>
        <dbReference type="Proteomes" id="UP000809431"/>
    </source>
</evidence>
<gene>
    <name evidence="4" type="primary">flgN</name>
    <name evidence="4" type="ORF">JMJ54_01680</name>
</gene>
<dbReference type="EMBL" id="JAESND010000001">
    <property type="protein sequence ID" value="MBM3114527.1"/>
    <property type="molecule type" value="Genomic_DNA"/>
</dbReference>
<keyword evidence="4" id="KW-0966">Cell projection</keyword>
<dbReference type="Proteomes" id="UP000809431">
    <property type="component" value="Unassembled WGS sequence"/>
</dbReference>
<evidence type="ECO:0000313" key="4">
    <source>
        <dbReference type="EMBL" id="MBM3114527.1"/>
    </source>
</evidence>
<proteinExistence type="inferred from homology"/>
<dbReference type="Pfam" id="PF05130">
    <property type="entry name" value="FlgN"/>
    <property type="match status" value="1"/>
</dbReference>
<keyword evidence="4" id="KW-0282">Flagellum</keyword>
<dbReference type="InterPro" id="IPR007809">
    <property type="entry name" value="FlgN-like"/>
</dbReference>
<evidence type="ECO:0000256" key="1">
    <source>
        <dbReference type="ARBA" id="ARBA00002397"/>
    </source>
</evidence>
<sequence>MNSLPDWSAQLGAATDAYKHLVQLLQDEQHCLTHNQPDTLTGLLAEKQKAALVADTTGNALNSAFASLGLENGPAIAEWLAANRPGLLLSWQQLLEHVRQASLLNQCNGKLIESRRQALDTLVYTLAAGQDDALGYSQQGQLQGGVNRHIADKA</sequence>
<keyword evidence="5" id="KW-1185">Reference proteome</keyword>
<keyword evidence="3" id="KW-1005">Bacterial flagellum biogenesis</keyword>
<keyword evidence="4" id="KW-0969">Cilium</keyword>